<dbReference type="EMBL" id="SLWS01000006">
    <property type="protein sequence ID" value="TCO57191.1"/>
    <property type="molecule type" value="Genomic_DNA"/>
</dbReference>
<dbReference type="Proteomes" id="UP000295680">
    <property type="component" value="Unassembled WGS sequence"/>
</dbReference>
<dbReference type="RefSeq" id="WP_132121034.1">
    <property type="nucleotide sequence ID" value="NZ_SLWS01000006.1"/>
</dbReference>
<evidence type="ECO:0000313" key="2">
    <source>
        <dbReference type="Proteomes" id="UP000295680"/>
    </source>
</evidence>
<keyword evidence="2" id="KW-1185">Reference proteome</keyword>
<name>A0A4R2JCB0_9PSEU</name>
<accession>A0A4R2JCB0</accession>
<comment type="caution">
    <text evidence="1">The sequence shown here is derived from an EMBL/GenBank/DDBJ whole genome shotgun (WGS) entry which is preliminary data.</text>
</comment>
<organism evidence="1 2">
    <name type="scientific">Actinocrispum wychmicini</name>
    <dbReference type="NCBI Taxonomy" id="1213861"/>
    <lineage>
        <taxon>Bacteria</taxon>
        <taxon>Bacillati</taxon>
        <taxon>Actinomycetota</taxon>
        <taxon>Actinomycetes</taxon>
        <taxon>Pseudonocardiales</taxon>
        <taxon>Pseudonocardiaceae</taxon>
        <taxon>Actinocrispum</taxon>
    </lineage>
</organism>
<proteinExistence type="predicted"/>
<evidence type="ECO:0000313" key="1">
    <source>
        <dbReference type="EMBL" id="TCO57191.1"/>
    </source>
</evidence>
<sequence length="154" mass="17225">MTKREREDITQRLAEDITSILDYLSRMLGAADDGSPNYMHDKAYQLTTSVWRLYRRMSGRSRWSKTLEPLRQDPTQVFDPARLRQLVTRQAQHYRAGRALYPAGGDHQAAARRAALESAATALRFGGPKGLDPAVADAIAGWLLARAEREGTPS</sequence>
<protein>
    <submittedName>
        <fullName evidence="1">Uncharacterized protein</fullName>
    </submittedName>
</protein>
<dbReference type="AlphaFoldDB" id="A0A4R2JCB0"/>
<gene>
    <name evidence="1" type="ORF">EV192_106668</name>
</gene>
<reference evidence="1 2" key="1">
    <citation type="submission" date="2019-03" db="EMBL/GenBank/DDBJ databases">
        <title>Genomic Encyclopedia of Type Strains, Phase IV (KMG-IV): sequencing the most valuable type-strain genomes for metagenomic binning, comparative biology and taxonomic classification.</title>
        <authorList>
            <person name="Goeker M."/>
        </authorList>
    </citation>
    <scope>NUCLEOTIDE SEQUENCE [LARGE SCALE GENOMIC DNA]</scope>
    <source>
        <strain evidence="1 2">DSM 45934</strain>
    </source>
</reference>